<dbReference type="PANTHER" id="PTHR45642">
    <property type="entry name" value="GDSL ESTERASE/LIPASE EXL3"/>
    <property type="match status" value="1"/>
</dbReference>
<accession>A0A8S0QLI7</accession>
<comment type="similarity">
    <text evidence="1">Belongs to the 'GDSL' lipolytic enzyme family.</text>
</comment>
<dbReference type="InterPro" id="IPR001087">
    <property type="entry name" value="GDSL"/>
</dbReference>
<reference evidence="2 3" key="1">
    <citation type="submission" date="2019-12" db="EMBL/GenBank/DDBJ databases">
        <authorList>
            <person name="Alioto T."/>
            <person name="Alioto T."/>
            <person name="Gomez Garrido J."/>
        </authorList>
    </citation>
    <scope>NUCLEOTIDE SEQUENCE [LARGE SCALE GENOMIC DNA]</scope>
</reference>
<comment type="caution">
    <text evidence="2">The sequence shown here is derived from an EMBL/GenBank/DDBJ whole genome shotgun (WGS) entry which is preliminary data.</text>
</comment>
<dbReference type="SUPFAM" id="SSF52266">
    <property type="entry name" value="SGNH hydrolase"/>
    <property type="match status" value="1"/>
</dbReference>
<dbReference type="Gene3D" id="3.40.50.1110">
    <property type="entry name" value="SGNH hydrolase"/>
    <property type="match status" value="1"/>
</dbReference>
<dbReference type="InterPro" id="IPR050592">
    <property type="entry name" value="GDSL_lipolytic_enzyme"/>
</dbReference>
<dbReference type="PANTHER" id="PTHR45642:SF46">
    <property type="entry name" value="OS06G0636700 PROTEIN"/>
    <property type="match status" value="1"/>
</dbReference>
<organism evidence="2 3">
    <name type="scientific">Olea europaea subsp. europaea</name>
    <dbReference type="NCBI Taxonomy" id="158383"/>
    <lineage>
        <taxon>Eukaryota</taxon>
        <taxon>Viridiplantae</taxon>
        <taxon>Streptophyta</taxon>
        <taxon>Embryophyta</taxon>
        <taxon>Tracheophyta</taxon>
        <taxon>Spermatophyta</taxon>
        <taxon>Magnoliopsida</taxon>
        <taxon>eudicotyledons</taxon>
        <taxon>Gunneridae</taxon>
        <taxon>Pentapetalae</taxon>
        <taxon>asterids</taxon>
        <taxon>lamiids</taxon>
        <taxon>Lamiales</taxon>
        <taxon>Oleaceae</taxon>
        <taxon>Oleeae</taxon>
        <taxon>Olea</taxon>
    </lineage>
</organism>
<proteinExistence type="inferred from homology"/>
<dbReference type="GO" id="GO:0016788">
    <property type="term" value="F:hydrolase activity, acting on ester bonds"/>
    <property type="evidence" value="ECO:0007669"/>
    <property type="project" value="InterPro"/>
</dbReference>
<gene>
    <name evidence="2" type="ORF">OLEA9_A004852</name>
</gene>
<sequence>MGTNDFLENYYTLPNTQSQYSVDEYQVFLIGLAENFIKEIYGLGARKMSLTGLPPMGCLPLERTTNFLNGYGEGCNDEYNTVALHFNQKLSGLVQKLNKVLPGIRVVLSDPYNIFMQIVLKPSSFGFDVAEVACCSSGTFEMGYMCDQLNPLTCTDATKYVFWDSFHPTEKTNKIITDYVLKNSLQQFFT</sequence>
<dbReference type="OrthoDB" id="1600564at2759"/>
<dbReference type="Proteomes" id="UP000594638">
    <property type="component" value="Unassembled WGS sequence"/>
</dbReference>
<dbReference type="Gramene" id="OE9A004852T1">
    <property type="protein sequence ID" value="OE9A004852C1"/>
    <property type="gene ID" value="OE9A004852"/>
</dbReference>
<evidence type="ECO:0000256" key="1">
    <source>
        <dbReference type="ARBA" id="ARBA00008668"/>
    </source>
</evidence>
<dbReference type="EMBL" id="CACTIH010001913">
    <property type="protein sequence ID" value="CAA2968537.1"/>
    <property type="molecule type" value="Genomic_DNA"/>
</dbReference>
<evidence type="ECO:0000313" key="3">
    <source>
        <dbReference type="Proteomes" id="UP000594638"/>
    </source>
</evidence>
<dbReference type="Pfam" id="PF00657">
    <property type="entry name" value="Lipase_GDSL"/>
    <property type="match status" value="1"/>
</dbReference>
<keyword evidence="3" id="KW-1185">Reference proteome</keyword>
<protein>
    <submittedName>
        <fullName evidence="2">GDSL esterase lipase At4g26790-like</fullName>
    </submittedName>
</protein>
<dbReference type="InterPro" id="IPR036514">
    <property type="entry name" value="SGNH_hydro_sf"/>
</dbReference>
<evidence type="ECO:0000313" key="2">
    <source>
        <dbReference type="EMBL" id="CAA2968537.1"/>
    </source>
</evidence>
<name>A0A8S0QLI7_OLEEU</name>
<dbReference type="AlphaFoldDB" id="A0A8S0QLI7"/>